<dbReference type="RefSeq" id="WP_002772855.1">
    <property type="nucleotide sequence ID" value="NZ_JH597773.1"/>
</dbReference>
<dbReference type="Proteomes" id="UP000005737">
    <property type="component" value="Unassembled WGS sequence"/>
</dbReference>
<feature type="region of interest" description="Disordered" evidence="1">
    <location>
        <begin position="48"/>
        <end position="77"/>
    </location>
</feature>
<gene>
    <name evidence="4" type="ORF">Lepil_2449</name>
</gene>
<protein>
    <submittedName>
        <fullName evidence="4">FecR protein</fullName>
    </submittedName>
</protein>
<dbReference type="Gene3D" id="2.60.120.1440">
    <property type="match status" value="1"/>
</dbReference>
<evidence type="ECO:0000313" key="4">
    <source>
        <dbReference type="EMBL" id="EHQ07124.1"/>
    </source>
</evidence>
<dbReference type="Pfam" id="PF04773">
    <property type="entry name" value="FecR"/>
    <property type="match status" value="1"/>
</dbReference>
<proteinExistence type="predicted"/>
<dbReference type="EMBL" id="JH597773">
    <property type="protein sequence ID" value="EHQ07124.1"/>
    <property type="molecule type" value="Genomic_DNA"/>
</dbReference>
<dbReference type="InterPro" id="IPR012373">
    <property type="entry name" value="Ferrdict_sens_TM"/>
</dbReference>
<keyword evidence="5" id="KW-1185">Reference proteome</keyword>
<feature type="domain" description="FecR protein" evidence="3">
    <location>
        <begin position="164"/>
        <end position="244"/>
    </location>
</feature>
<keyword evidence="2" id="KW-0472">Membrane</keyword>
<accession>H2CJG7</accession>
<sequence length="457" mass="50247">MSEQRFEDLARRILDEPSSSWPEELKGLRTQKKAMPEGLRLRLQAMNEAALQEKRQDDAKEAALESDGTSSADGKPADGRVLQMKRFRRIAAFSSLPAAAAAAVLIYFGFIYSGPDRIPTTLSYADGPVQLNAQTTEKGQDLIEGDVLSVPAEALASVEAPTVGVTLRLHGNTSLLMARLRPERLQFRLDQGSALARLQRDDSQTAKPGLAIVTETGEASVIGTVFSVEKDTQQTRLTTYEGTVSYRRRWSDLEDLPESLITESELLTRARRVFLEAKASVDKGKESVISASDFQTRLALIPALNQALNLPAVSALRNKESISKEQMDAALKAIEESLKNESTDTIVAGVQEAFGQPPEVTSLDGDSLAGRRQTMEALSVEERNRRFKEMMSKGGLDKETFRKQATELLGKAPQEIILVNGEYIFGTIFGENGKYTVYTASGVRIISPEEIEEILFE</sequence>
<organism evidence="4 5">
    <name type="scientific">Leptonema illini DSM 21528</name>
    <dbReference type="NCBI Taxonomy" id="929563"/>
    <lineage>
        <taxon>Bacteria</taxon>
        <taxon>Pseudomonadati</taxon>
        <taxon>Spirochaetota</taxon>
        <taxon>Spirochaetia</taxon>
        <taxon>Leptospirales</taxon>
        <taxon>Leptospiraceae</taxon>
        <taxon>Leptonema</taxon>
    </lineage>
</organism>
<dbReference type="GO" id="GO:0016989">
    <property type="term" value="F:sigma factor antagonist activity"/>
    <property type="evidence" value="ECO:0007669"/>
    <property type="project" value="TreeGrafter"/>
</dbReference>
<dbReference type="AlphaFoldDB" id="H2CJG7"/>
<dbReference type="PANTHER" id="PTHR30273:SF2">
    <property type="entry name" value="PROTEIN FECR"/>
    <property type="match status" value="1"/>
</dbReference>
<reference evidence="4 5" key="1">
    <citation type="submission" date="2011-10" db="EMBL/GenBank/DDBJ databases">
        <title>The Improved High-Quality Draft genome of Leptonema illini DSM 21528.</title>
        <authorList>
            <consortium name="US DOE Joint Genome Institute (JGI-PGF)"/>
            <person name="Lucas S."/>
            <person name="Copeland A."/>
            <person name="Lapidus A."/>
            <person name="Glavina del Rio T."/>
            <person name="Dalin E."/>
            <person name="Tice H."/>
            <person name="Bruce D."/>
            <person name="Goodwin L."/>
            <person name="Pitluck S."/>
            <person name="Peters L."/>
            <person name="Mikhailova N."/>
            <person name="Held B."/>
            <person name="Kyrpides N."/>
            <person name="Mavromatis K."/>
            <person name="Ivanova N."/>
            <person name="Markowitz V."/>
            <person name="Cheng J.-F."/>
            <person name="Hugenholtz P."/>
            <person name="Woyke T."/>
            <person name="Wu D."/>
            <person name="Gronow S."/>
            <person name="Wellnitz S."/>
            <person name="Brambilla E.-M."/>
            <person name="Klenk H.-P."/>
            <person name="Eisen J.A."/>
        </authorList>
    </citation>
    <scope>NUCLEOTIDE SEQUENCE [LARGE SCALE GENOMIC DNA]</scope>
    <source>
        <strain evidence="4 5">DSM 21528</strain>
    </source>
</reference>
<dbReference type="STRING" id="183.GCA_002009735_03509"/>
<name>H2CJG7_9LEPT</name>
<evidence type="ECO:0000256" key="1">
    <source>
        <dbReference type="SAM" id="MobiDB-lite"/>
    </source>
</evidence>
<evidence type="ECO:0000259" key="3">
    <source>
        <dbReference type="Pfam" id="PF04773"/>
    </source>
</evidence>
<keyword evidence="2" id="KW-1133">Transmembrane helix</keyword>
<keyword evidence="2" id="KW-0812">Transmembrane</keyword>
<dbReference type="InterPro" id="IPR006860">
    <property type="entry name" value="FecR"/>
</dbReference>
<evidence type="ECO:0000313" key="5">
    <source>
        <dbReference type="Proteomes" id="UP000005737"/>
    </source>
</evidence>
<dbReference type="PANTHER" id="PTHR30273">
    <property type="entry name" value="PERIPLASMIC SIGNAL SENSOR AND SIGMA FACTOR ACTIVATOR FECR-RELATED"/>
    <property type="match status" value="1"/>
</dbReference>
<feature type="transmembrane region" description="Helical" evidence="2">
    <location>
        <begin position="90"/>
        <end position="112"/>
    </location>
</feature>
<evidence type="ECO:0000256" key="2">
    <source>
        <dbReference type="SAM" id="Phobius"/>
    </source>
</evidence>
<dbReference type="HOGENOM" id="CLU_598257_0_0_12"/>
<feature type="compositionally biased region" description="Basic and acidic residues" evidence="1">
    <location>
        <begin position="51"/>
        <end position="63"/>
    </location>
</feature>